<name>A0A1I4CZW0_9HYPH</name>
<dbReference type="InterPro" id="IPR015927">
    <property type="entry name" value="Peptidase_S24_S26A/B/C"/>
</dbReference>
<dbReference type="PRINTS" id="PR00726">
    <property type="entry name" value="LEXASERPTASE"/>
</dbReference>
<evidence type="ECO:0000256" key="5">
    <source>
        <dbReference type="ARBA" id="ARBA00023204"/>
    </source>
</evidence>
<dbReference type="PANTHER" id="PTHR33516:SF2">
    <property type="entry name" value="LEXA REPRESSOR-RELATED"/>
    <property type="match status" value="1"/>
</dbReference>
<evidence type="ECO:0000256" key="2">
    <source>
        <dbReference type="ARBA" id="ARBA00022763"/>
    </source>
</evidence>
<accession>A0A1I4CZW0</accession>
<dbReference type="GO" id="GO:0009432">
    <property type="term" value="P:SOS response"/>
    <property type="evidence" value="ECO:0007669"/>
    <property type="project" value="UniProtKB-KW"/>
</dbReference>
<dbReference type="CDD" id="cd06529">
    <property type="entry name" value="S24_LexA-like"/>
    <property type="match status" value="1"/>
</dbReference>
<evidence type="ECO:0000259" key="8">
    <source>
        <dbReference type="Pfam" id="PF00717"/>
    </source>
</evidence>
<dbReference type="Proteomes" id="UP000198804">
    <property type="component" value="Unassembled WGS sequence"/>
</dbReference>
<keyword evidence="6" id="KW-0742">SOS response</keyword>
<evidence type="ECO:0000256" key="3">
    <source>
        <dbReference type="ARBA" id="ARBA00022801"/>
    </source>
</evidence>
<dbReference type="OrthoDB" id="9802364at2"/>
<evidence type="ECO:0000256" key="1">
    <source>
        <dbReference type="ARBA" id="ARBA00007484"/>
    </source>
</evidence>
<dbReference type="Gene3D" id="2.10.109.10">
    <property type="entry name" value="Umud Fragment, subunit A"/>
    <property type="match status" value="1"/>
</dbReference>
<comment type="similarity">
    <text evidence="1 7">Belongs to the peptidase S24 family.</text>
</comment>
<feature type="domain" description="Peptidase S24/S26A/S26B/S26C" evidence="8">
    <location>
        <begin position="23"/>
        <end position="139"/>
    </location>
</feature>
<reference evidence="10" key="1">
    <citation type="submission" date="2016-10" db="EMBL/GenBank/DDBJ databases">
        <authorList>
            <person name="Varghese N."/>
            <person name="Submissions S."/>
        </authorList>
    </citation>
    <scope>NUCLEOTIDE SEQUENCE [LARGE SCALE GENOMIC DNA]</scope>
    <source>
        <strain evidence="10">CGMCC 1.6474</strain>
    </source>
</reference>
<dbReference type="GO" id="GO:0016787">
    <property type="term" value="F:hydrolase activity"/>
    <property type="evidence" value="ECO:0007669"/>
    <property type="project" value="UniProtKB-KW"/>
</dbReference>
<dbReference type="NCBIfam" id="NF007621">
    <property type="entry name" value="PRK10276.1"/>
    <property type="match status" value="1"/>
</dbReference>
<evidence type="ECO:0000313" key="9">
    <source>
        <dbReference type="EMBL" id="SFK86293.1"/>
    </source>
</evidence>
<keyword evidence="3 7" id="KW-0378">Hydrolase</keyword>
<dbReference type="SUPFAM" id="SSF51306">
    <property type="entry name" value="LexA/Signal peptidase"/>
    <property type="match status" value="1"/>
</dbReference>
<dbReference type="STRING" id="414703.SAMN04488125_10588"/>
<keyword evidence="5" id="KW-0234">DNA repair</keyword>
<evidence type="ECO:0000256" key="4">
    <source>
        <dbReference type="ARBA" id="ARBA00022813"/>
    </source>
</evidence>
<dbReference type="Pfam" id="PF00717">
    <property type="entry name" value="Peptidase_S24"/>
    <property type="match status" value="1"/>
</dbReference>
<dbReference type="InterPro" id="IPR050077">
    <property type="entry name" value="LexA_repressor"/>
</dbReference>
<organism evidence="9 10">
    <name type="scientific">Methylorubrum salsuginis</name>
    <dbReference type="NCBI Taxonomy" id="414703"/>
    <lineage>
        <taxon>Bacteria</taxon>
        <taxon>Pseudomonadati</taxon>
        <taxon>Pseudomonadota</taxon>
        <taxon>Alphaproteobacteria</taxon>
        <taxon>Hyphomicrobiales</taxon>
        <taxon>Methylobacteriaceae</taxon>
        <taxon>Methylorubrum</taxon>
    </lineage>
</organism>
<evidence type="ECO:0000256" key="7">
    <source>
        <dbReference type="RuleBase" id="RU003991"/>
    </source>
</evidence>
<dbReference type="GO" id="GO:0006281">
    <property type="term" value="P:DNA repair"/>
    <property type="evidence" value="ECO:0007669"/>
    <property type="project" value="UniProtKB-KW"/>
</dbReference>
<dbReference type="GO" id="GO:0006355">
    <property type="term" value="P:regulation of DNA-templated transcription"/>
    <property type="evidence" value="ECO:0007669"/>
    <property type="project" value="InterPro"/>
</dbReference>
<evidence type="ECO:0000313" key="10">
    <source>
        <dbReference type="Proteomes" id="UP000198804"/>
    </source>
</evidence>
<keyword evidence="2" id="KW-0227">DNA damage</keyword>
<keyword evidence="10" id="KW-1185">Reference proteome</keyword>
<dbReference type="PANTHER" id="PTHR33516">
    <property type="entry name" value="LEXA REPRESSOR"/>
    <property type="match status" value="1"/>
</dbReference>
<protein>
    <submittedName>
        <fullName evidence="9">DNA polymerase V</fullName>
    </submittedName>
</protein>
<dbReference type="AlphaFoldDB" id="A0A1I4CZW0"/>
<dbReference type="RefSeq" id="WP_091944058.1">
    <property type="nucleotide sequence ID" value="NZ_FOSV01000005.1"/>
</dbReference>
<dbReference type="InterPro" id="IPR006197">
    <property type="entry name" value="Peptidase_S24_LexA"/>
</dbReference>
<dbReference type="GO" id="GO:0003677">
    <property type="term" value="F:DNA binding"/>
    <property type="evidence" value="ECO:0007669"/>
    <property type="project" value="InterPro"/>
</dbReference>
<proteinExistence type="inferred from homology"/>
<dbReference type="InterPro" id="IPR036286">
    <property type="entry name" value="LexA/Signal_pep-like_sf"/>
</dbReference>
<dbReference type="InterPro" id="IPR039418">
    <property type="entry name" value="LexA-like"/>
</dbReference>
<gene>
    <name evidence="9" type="ORF">SAMN04488125_10588</name>
</gene>
<keyword evidence="4 7" id="KW-0068">Autocatalytic cleavage</keyword>
<dbReference type="EMBL" id="FOSV01000005">
    <property type="protein sequence ID" value="SFK86293.1"/>
    <property type="molecule type" value="Genomic_DNA"/>
</dbReference>
<sequence>MSAAGLFRVEELPADGTGTVRVPVMGQALCAGFPSPADDFQEQAIELPRWLVPNPPATFLWRIAGFSMRDAGIHDGDLACVDRSLAPGHGSIVVAAVDGEMSIKRMVVEGNRTRLAFDNADLPVYALQELAEAAIWGVVRFTIRWHLAKAGLPR</sequence>
<evidence type="ECO:0000256" key="6">
    <source>
        <dbReference type="ARBA" id="ARBA00023236"/>
    </source>
</evidence>